<dbReference type="PANTHER" id="PTHR34502:SF6">
    <property type="entry name" value="DUF6594 DOMAIN-CONTAINING PROTEIN"/>
    <property type="match status" value="1"/>
</dbReference>
<feature type="domain" description="DUF6594" evidence="3">
    <location>
        <begin position="484"/>
        <end position="798"/>
    </location>
</feature>
<accession>A0A167XSF6</accession>
<dbReference type="AlphaFoldDB" id="A0A167XSF6"/>
<proteinExistence type="predicted"/>
<feature type="region of interest" description="Disordered" evidence="1">
    <location>
        <begin position="80"/>
        <end position="181"/>
    </location>
</feature>
<evidence type="ECO:0000259" key="3">
    <source>
        <dbReference type="Pfam" id="PF20237"/>
    </source>
</evidence>
<feature type="compositionally biased region" description="Low complexity" evidence="1">
    <location>
        <begin position="620"/>
        <end position="642"/>
    </location>
</feature>
<feature type="region of interest" description="Disordered" evidence="1">
    <location>
        <begin position="421"/>
        <end position="470"/>
    </location>
</feature>
<protein>
    <recommendedName>
        <fullName evidence="3">DUF6594 domain-containing protein</fullName>
    </recommendedName>
</protein>
<feature type="transmembrane region" description="Helical" evidence="2">
    <location>
        <begin position="751"/>
        <end position="769"/>
    </location>
</feature>
<feature type="compositionally biased region" description="Low complexity" evidence="1">
    <location>
        <begin position="446"/>
        <end position="470"/>
    </location>
</feature>
<name>A0A167XSF6_9HYPO</name>
<dbReference type="STRING" id="1081102.A0A167XSF6"/>
<keyword evidence="2" id="KW-1133">Transmembrane helix</keyword>
<comment type="caution">
    <text evidence="4">The sequence shown here is derived from an EMBL/GenBank/DDBJ whole genome shotgun (WGS) entry which is preliminary data.</text>
</comment>
<feature type="compositionally biased region" description="Low complexity" evidence="1">
    <location>
        <begin position="672"/>
        <end position="690"/>
    </location>
</feature>
<feature type="transmembrane region" description="Helical" evidence="2">
    <location>
        <begin position="813"/>
        <end position="832"/>
    </location>
</feature>
<feature type="compositionally biased region" description="Low complexity" evidence="1">
    <location>
        <begin position="226"/>
        <end position="241"/>
    </location>
</feature>
<evidence type="ECO:0000256" key="1">
    <source>
        <dbReference type="SAM" id="MobiDB-lite"/>
    </source>
</evidence>
<dbReference type="OrthoDB" id="5416037at2759"/>
<dbReference type="PANTHER" id="PTHR34502">
    <property type="entry name" value="DUF6594 DOMAIN-CONTAINING PROTEIN-RELATED"/>
    <property type="match status" value="1"/>
</dbReference>
<dbReference type="EMBL" id="AZHD01000003">
    <property type="protein sequence ID" value="OAA65331.1"/>
    <property type="molecule type" value="Genomic_DNA"/>
</dbReference>
<feature type="compositionally biased region" description="Low complexity" evidence="1">
    <location>
        <begin position="112"/>
        <end position="122"/>
    </location>
</feature>
<evidence type="ECO:0000313" key="5">
    <source>
        <dbReference type="Proteomes" id="UP000076874"/>
    </source>
</evidence>
<feature type="region of interest" description="Disordered" evidence="1">
    <location>
        <begin position="672"/>
        <end position="692"/>
    </location>
</feature>
<evidence type="ECO:0000313" key="4">
    <source>
        <dbReference type="EMBL" id="OAA65331.1"/>
    </source>
</evidence>
<keyword evidence="5" id="KW-1185">Reference proteome</keyword>
<evidence type="ECO:0000256" key="2">
    <source>
        <dbReference type="SAM" id="Phobius"/>
    </source>
</evidence>
<sequence>MSPRQVTFLTSQPEYAWSADEQRHFEGKPFEADVNVMPFYGSALMPTSARLQASLPASRARLDDARDLPRPRSTAARLLPLHRLTRSRSVSPPPRRPFDKWDAKCTSAEDGTPAATAPTSASQHAGGGGLRRTMATQATSIPLRPHSPVALRPSVEAPSKSSPQSPVKTKHRPNALNFLDADSPVVTNESITRVVAEASKWRFGAEQGFTTTGTLSSARRSLCLSSSSVDSDSSDATADDNSPPHTSDGHDSDSATSLEPSDTGDEGDAGSPTPKPTPTYDLEQNAPHFSAMEATPAALQAFHNNQFSTERQQQQQGQHQHRHQHNQPHQHQRQRQQQHSHQHHHEQQPQAQPQAVAHLAAERKYRAYRYGTPEMPRGSANLPHLPAGALNPRVPAAGHVKHLPRAEKLPLTGYELLASKLSSHSSRATKSRRGSLGAASTMSARSAYSGGACSTSGSSNGSMSFESGDSDAATSSAAAAQLSIKPLYRKFEALNHRILLHLQDELSELEEQLHRLDTADTQTRRLQNSIQPASRRAEASAGGELQWHKTDVLGKIGYKLGQYNHVLSSFTETQRLASPTLSDVHDYRTYLDAQRPITEIETRFLDASDDLVTLSPTRQRSTSSLDSPSSSSSRSEESLSPSYLETLAKGTLPPVPRPRAAFAILGASASPTPSSLSESSASSLQTSHSSRPVTAICEDVPLEAPKPVHGQTSMLLRPGLTFQEYERPPSHQKTQTLSAPGHTAWSSDDSLHLMIAMAVAVLVPVLTFAVMPGFVARMAVVLLVAFTVFGAQVQAGTVRVSQDTAAGRAAGHNLLKCAGVYGTLMAIVAGICT</sequence>
<feature type="transmembrane region" description="Helical" evidence="2">
    <location>
        <begin position="774"/>
        <end position="793"/>
    </location>
</feature>
<feature type="region of interest" description="Disordered" evidence="1">
    <location>
        <begin position="615"/>
        <end position="642"/>
    </location>
</feature>
<keyword evidence="2" id="KW-0812">Transmembrane</keyword>
<gene>
    <name evidence="4" type="ORF">SPI_02118</name>
</gene>
<dbReference type="SUPFAM" id="SSF81995">
    <property type="entry name" value="beta-sandwich domain of Sec23/24"/>
    <property type="match status" value="1"/>
</dbReference>
<feature type="region of interest" description="Disordered" evidence="1">
    <location>
        <begin position="226"/>
        <end position="283"/>
    </location>
</feature>
<keyword evidence="2" id="KW-0472">Membrane</keyword>
<dbReference type="Pfam" id="PF20237">
    <property type="entry name" value="DUF6594"/>
    <property type="match status" value="1"/>
</dbReference>
<feature type="region of interest" description="Disordered" evidence="1">
    <location>
        <begin position="308"/>
        <end position="358"/>
    </location>
</feature>
<dbReference type="Proteomes" id="UP000076874">
    <property type="component" value="Unassembled WGS sequence"/>
</dbReference>
<dbReference type="InterPro" id="IPR046529">
    <property type="entry name" value="DUF6594"/>
</dbReference>
<feature type="compositionally biased region" description="Basic residues" evidence="1">
    <location>
        <begin position="319"/>
        <end position="344"/>
    </location>
</feature>
<reference evidence="4 5" key="1">
    <citation type="journal article" date="2016" name="Genome Biol. Evol.">
        <title>Divergent and convergent evolution of fungal pathogenicity.</title>
        <authorList>
            <person name="Shang Y."/>
            <person name="Xiao G."/>
            <person name="Zheng P."/>
            <person name="Cen K."/>
            <person name="Zhan S."/>
            <person name="Wang C."/>
        </authorList>
    </citation>
    <scope>NUCLEOTIDE SEQUENCE [LARGE SCALE GENOMIC DNA]</scope>
    <source>
        <strain evidence="4 5">RCEF 264</strain>
    </source>
</reference>
<organism evidence="4 5">
    <name type="scientific">Niveomyces insectorum RCEF 264</name>
    <dbReference type="NCBI Taxonomy" id="1081102"/>
    <lineage>
        <taxon>Eukaryota</taxon>
        <taxon>Fungi</taxon>
        <taxon>Dikarya</taxon>
        <taxon>Ascomycota</taxon>
        <taxon>Pezizomycotina</taxon>
        <taxon>Sordariomycetes</taxon>
        <taxon>Hypocreomycetidae</taxon>
        <taxon>Hypocreales</taxon>
        <taxon>Cordycipitaceae</taxon>
        <taxon>Niveomyces</taxon>
    </lineage>
</organism>